<dbReference type="Pfam" id="PF01844">
    <property type="entry name" value="HNH"/>
    <property type="match status" value="1"/>
</dbReference>
<sequence>MIKITEEILTRYVSLLIASRRVIPMLTEGEQIIIAKKTKSAFFPYKVNSEGEIINSELPRVPFVQMLEMIKEYQTSLNNERKKYDKGFRHLSYSTQLLPDFFNYLEECYFDEVMQQENIPTAIEGKRRLVENYVLSRNPKLVEEAKIRDIYTCQACGYHKSINGIFIIDCHHITPLFLTGERETKIDDLVCLCPNCHRIAHSKMPPLNLDEIKNLLNIN</sequence>
<dbReference type="OrthoDB" id="9802640at2"/>
<dbReference type="Proteomes" id="UP000242642">
    <property type="component" value="Unassembled WGS sequence"/>
</dbReference>
<name>A0A1I0FU97_9GAMM</name>
<organism evidence="2 3">
    <name type="scientific">Thorsellia anophelis DSM 18579</name>
    <dbReference type="NCBI Taxonomy" id="1123402"/>
    <lineage>
        <taxon>Bacteria</taxon>
        <taxon>Pseudomonadati</taxon>
        <taxon>Pseudomonadota</taxon>
        <taxon>Gammaproteobacteria</taxon>
        <taxon>Enterobacterales</taxon>
        <taxon>Thorselliaceae</taxon>
        <taxon>Thorsellia</taxon>
    </lineage>
</organism>
<evidence type="ECO:0000259" key="1">
    <source>
        <dbReference type="SMART" id="SM00507"/>
    </source>
</evidence>
<proteinExistence type="predicted"/>
<dbReference type="InterPro" id="IPR002711">
    <property type="entry name" value="HNH"/>
</dbReference>
<dbReference type="CDD" id="cd00085">
    <property type="entry name" value="HNHc"/>
    <property type="match status" value="1"/>
</dbReference>
<dbReference type="GO" id="GO:0003676">
    <property type="term" value="F:nucleic acid binding"/>
    <property type="evidence" value="ECO:0007669"/>
    <property type="project" value="InterPro"/>
</dbReference>
<dbReference type="RefSeq" id="WP_093322635.1">
    <property type="nucleotide sequence ID" value="NZ_FOHV01000049.1"/>
</dbReference>
<reference evidence="3" key="1">
    <citation type="submission" date="2016-10" db="EMBL/GenBank/DDBJ databases">
        <authorList>
            <person name="Varghese N."/>
            <person name="Submissions S."/>
        </authorList>
    </citation>
    <scope>NUCLEOTIDE SEQUENCE [LARGE SCALE GENOMIC DNA]</scope>
    <source>
        <strain evidence="3">DSM 18579</strain>
    </source>
</reference>
<keyword evidence="3" id="KW-1185">Reference proteome</keyword>
<dbReference type="InterPro" id="IPR003615">
    <property type="entry name" value="HNH_nuc"/>
</dbReference>
<accession>A0A1I0FU97</accession>
<dbReference type="EMBL" id="FOHV01000049">
    <property type="protein sequence ID" value="SET62029.1"/>
    <property type="molecule type" value="Genomic_DNA"/>
</dbReference>
<dbReference type="Gene3D" id="1.10.30.50">
    <property type="match status" value="1"/>
</dbReference>
<keyword evidence="2" id="KW-0540">Nuclease</keyword>
<dbReference type="AlphaFoldDB" id="A0A1I0FU97"/>
<gene>
    <name evidence="2" type="ORF">SAMN02583745_02900</name>
</gene>
<keyword evidence="2" id="KW-0255">Endonuclease</keyword>
<dbReference type="STRING" id="1123402.SAMN02583745_02900"/>
<keyword evidence="2" id="KW-0378">Hydrolase</keyword>
<dbReference type="GO" id="GO:0008270">
    <property type="term" value="F:zinc ion binding"/>
    <property type="evidence" value="ECO:0007669"/>
    <property type="project" value="InterPro"/>
</dbReference>
<dbReference type="GO" id="GO:0004519">
    <property type="term" value="F:endonuclease activity"/>
    <property type="evidence" value="ECO:0007669"/>
    <property type="project" value="UniProtKB-KW"/>
</dbReference>
<protein>
    <submittedName>
        <fullName evidence="2">HNH endonuclease</fullName>
    </submittedName>
</protein>
<feature type="domain" description="HNH nuclease" evidence="1">
    <location>
        <begin position="140"/>
        <end position="198"/>
    </location>
</feature>
<evidence type="ECO:0000313" key="3">
    <source>
        <dbReference type="Proteomes" id="UP000242642"/>
    </source>
</evidence>
<dbReference type="SMART" id="SM00507">
    <property type="entry name" value="HNHc"/>
    <property type="match status" value="1"/>
</dbReference>
<evidence type="ECO:0000313" key="2">
    <source>
        <dbReference type="EMBL" id="SET62029.1"/>
    </source>
</evidence>